<dbReference type="PANTHER" id="PTHR10177">
    <property type="entry name" value="CYCLINS"/>
    <property type="match status" value="1"/>
</dbReference>
<dbReference type="OrthoDB" id="5590282at2759"/>
<organism evidence="12 13">
    <name type="scientific">Dreissena polymorpha</name>
    <name type="common">Zebra mussel</name>
    <name type="synonym">Mytilus polymorpha</name>
    <dbReference type="NCBI Taxonomy" id="45954"/>
    <lineage>
        <taxon>Eukaryota</taxon>
        <taxon>Metazoa</taxon>
        <taxon>Spiralia</taxon>
        <taxon>Lophotrochozoa</taxon>
        <taxon>Mollusca</taxon>
        <taxon>Bivalvia</taxon>
        <taxon>Autobranchia</taxon>
        <taxon>Heteroconchia</taxon>
        <taxon>Euheterodonta</taxon>
        <taxon>Imparidentia</taxon>
        <taxon>Neoheterodontei</taxon>
        <taxon>Myida</taxon>
        <taxon>Dreissenoidea</taxon>
        <taxon>Dreissenidae</taxon>
        <taxon>Dreissena</taxon>
    </lineage>
</organism>
<dbReference type="Gene3D" id="1.10.472.10">
    <property type="entry name" value="Cyclin-like"/>
    <property type="match status" value="2"/>
</dbReference>
<evidence type="ECO:0000256" key="5">
    <source>
        <dbReference type="ARBA" id="ARBA00023127"/>
    </source>
</evidence>
<feature type="compositionally biased region" description="Basic residues" evidence="9">
    <location>
        <begin position="1"/>
        <end position="13"/>
    </location>
</feature>
<reference evidence="12" key="2">
    <citation type="submission" date="2020-11" db="EMBL/GenBank/DDBJ databases">
        <authorList>
            <person name="McCartney M.A."/>
            <person name="Auch B."/>
            <person name="Kono T."/>
            <person name="Mallez S."/>
            <person name="Becker A."/>
            <person name="Gohl D.M."/>
            <person name="Silverstein K.A.T."/>
            <person name="Koren S."/>
            <person name="Bechman K.B."/>
            <person name="Herman A."/>
            <person name="Abrahante J.E."/>
            <person name="Garbe J."/>
        </authorList>
    </citation>
    <scope>NUCLEOTIDE SEQUENCE</scope>
    <source>
        <strain evidence="12">Duluth1</strain>
        <tissue evidence="12">Whole animal</tissue>
    </source>
</reference>
<dbReference type="SUPFAM" id="SSF47954">
    <property type="entry name" value="Cyclin-like"/>
    <property type="match status" value="2"/>
</dbReference>
<comment type="caution">
    <text evidence="12">The sequence shown here is derived from an EMBL/GenBank/DDBJ whole genome shotgun (WGS) entry which is preliminary data.</text>
</comment>
<comment type="subcellular location">
    <subcellularLocation>
        <location evidence="1">Nucleus</location>
    </subcellularLocation>
</comment>
<dbReference type="InterPro" id="IPR036915">
    <property type="entry name" value="Cyclin-like_sf"/>
</dbReference>
<evidence type="ECO:0000256" key="3">
    <source>
        <dbReference type="ARBA" id="ARBA00022553"/>
    </source>
</evidence>
<evidence type="ECO:0000313" key="12">
    <source>
        <dbReference type="EMBL" id="KAH3849871.1"/>
    </source>
</evidence>
<feature type="domain" description="Cyclin C-terminal" evidence="11">
    <location>
        <begin position="252"/>
        <end position="378"/>
    </location>
</feature>
<evidence type="ECO:0000256" key="6">
    <source>
        <dbReference type="ARBA" id="ARBA00023242"/>
    </source>
</evidence>
<evidence type="ECO:0000313" key="13">
    <source>
        <dbReference type="Proteomes" id="UP000828390"/>
    </source>
</evidence>
<accession>A0A9D4QZV8</accession>
<evidence type="ECO:0000256" key="7">
    <source>
        <dbReference type="ARBA" id="ARBA00023306"/>
    </source>
</evidence>
<keyword evidence="3" id="KW-0597">Phosphoprotein</keyword>
<dbReference type="InterPro" id="IPR004367">
    <property type="entry name" value="Cyclin_C-dom"/>
</dbReference>
<dbReference type="GO" id="GO:0051301">
    <property type="term" value="P:cell division"/>
    <property type="evidence" value="ECO:0007669"/>
    <property type="project" value="UniProtKB-KW"/>
</dbReference>
<evidence type="ECO:0000259" key="10">
    <source>
        <dbReference type="SMART" id="SM00385"/>
    </source>
</evidence>
<feature type="domain" description="Cyclin-like" evidence="10">
    <location>
        <begin position="158"/>
        <end position="243"/>
    </location>
</feature>
<keyword evidence="5 8" id="KW-0195">Cyclin</keyword>
<keyword evidence="4" id="KW-0132">Cell division</keyword>
<dbReference type="InterPro" id="IPR013763">
    <property type="entry name" value="Cyclin-like_dom"/>
</dbReference>
<dbReference type="AlphaFoldDB" id="A0A9D4QZV8"/>
<gene>
    <name evidence="12" type="ORF">DPMN_092275</name>
</gene>
<evidence type="ECO:0000256" key="1">
    <source>
        <dbReference type="ARBA" id="ARBA00004123"/>
    </source>
</evidence>
<dbReference type="FunFam" id="1.10.472.10:FF:000024">
    <property type="entry name" value="G1/S-specific cyclin-E1"/>
    <property type="match status" value="1"/>
</dbReference>
<keyword evidence="13" id="KW-1185">Reference proteome</keyword>
<evidence type="ECO:0000256" key="9">
    <source>
        <dbReference type="SAM" id="MobiDB-lite"/>
    </source>
</evidence>
<evidence type="ECO:0008006" key="14">
    <source>
        <dbReference type="Google" id="ProtNLM"/>
    </source>
</evidence>
<dbReference type="SMART" id="SM01332">
    <property type="entry name" value="Cyclin_C"/>
    <property type="match status" value="1"/>
</dbReference>
<dbReference type="Proteomes" id="UP000828390">
    <property type="component" value="Unassembled WGS sequence"/>
</dbReference>
<dbReference type="InterPro" id="IPR006671">
    <property type="entry name" value="Cyclin_N"/>
</dbReference>
<sequence length="434" mass="49860">MCRRRSTMSRKSSRMCSKSKNTDQLSICNKVNRKRKADEDLEGGMEVSKRRQSFRIENQWVPISETTAITTCSIVPSPESSPIQCNFSDHKLGQQFRFQNYFTTPVELRECPLPELDWADSQQVWHTMLRKEKNYVRNKDMFNKHPALHARMRAILLDWLIEVCEVYRLHRESFYLASDFLDRFICTQSNIQKHQLQLIGITCLFIAAKLEEIYPPKLMEFAYVTDGACSEDEILDQELIILKAIKWDLSPVTANSWLNIYLQVSNVEHIRGGEHGFVFPQYSSHVFVQIARLLDLCVLDVESLQFQYSVLAAAALYHMSSKELVLSVSGYKWADILPCVKWMTPYALSVRELGQIAVKFFPNIQSEDSHTIQTHVVDLQLLEKAQCRRDEVQFADQGSPPDLQAQVITQLTPPSDKKGYVPLSPGTPDLTADS</sequence>
<dbReference type="EMBL" id="JAIWYP010000003">
    <property type="protein sequence ID" value="KAH3849871.1"/>
    <property type="molecule type" value="Genomic_DNA"/>
</dbReference>
<name>A0A9D4QZV8_DREPO</name>
<keyword evidence="6" id="KW-0539">Nucleus</keyword>
<evidence type="ECO:0000256" key="4">
    <source>
        <dbReference type="ARBA" id="ARBA00022618"/>
    </source>
</evidence>
<dbReference type="Pfam" id="PF00134">
    <property type="entry name" value="Cyclin_N"/>
    <property type="match status" value="1"/>
</dbReference>
<dbReference type="GO" id="GO:0005634">
    <property type="term" value="C:nucleus"/>
    <property type="evidence" value="ECO:0007669"/>
    <property type="project" value="UniProtKB-SubCell"/>
</dbReference>
<evidence type="ECO:0000256" key="2">
    <source>
        <dbReference type="ARBA" id="ARBA00007143"/>
    </source>
</evidence>
<keyword evidence="7" id="KW-0131">Cell cycle</keyword>
<dbReference type="InterPro" id="IPR039361">
    <property type="entry name" value="Cyclin"/>
</dbReference>
<comment type="similarity">
    <text evidence="2">Belongs to the cyclin family. Cyclin E subfamily.</text>
</comment>
<evidence type="ECO:0000256" key="8">
    <source>
        <dbReference type="RuleBase" id="RU000383"/>
    </source>
</evidence>
<protein>
    <recommendedName>
        <fullName evidence="14">Cyclin E</fullName>
    </recommendedName>
</protein>
<proteinExistence type="inferred from homology"/>
<dbReference type="SMART" id="SM00385">
    <property type="entry name" value="CYCLIN"/>
    <property type="match status" value="1"/>
</dbReference>
<dbReference type="Pfam" id="PF02984">
    <property type="entry name" value="Cyclin_C"/>
    <property type="match status" value="1"/>
</dbReference>
<reference evidence="12" key="1">
    <citation type="journal article" date="2019" name="bioRxiv">
        <title>The Genome of the Zebra Mussel, Dreissena polymorpha: A Resource for Invasive Species Research.</title>
        <authorList>
            <person name="McCartney M.A."/>
            <person name="Auch B."/>
            <person name="Kono T."/>
            <person name="Mallez S."/>
            <person name="Zhang Y."/>
            <person name="Obille A."/>
            <person name="Becker A."/>
            <person name="Abrahante J.E."/>
            <person name="Garbe J."/>
            <person name="Badalamenti J.P."/>
            <person name="Herman A."/>
            <person name="Mangelson H."/>
            <person name="Liachko I."/>
            <person name="Sullivan S."/>
            <person name="Sone E.D."/>
            <person name="Koren S."/>
            <person name="Silverstein K.A.T."/>
            <person name="Beckman K.B."/>
            <person name="Gohl D.M."/>
        </authorList>
    </citation>
    <scope>NUCLEOTIDE SEQUENCE</scope>
    <source>
        <strain evidence="12">Duluth1</strain>
        <tissue evidence="12">Whole animal</tissue>
    </source>
</reference>
<feature type="region of interest" description="Disordered" evidence="9">
    <location>
        <begin position="1"/>
        <end position="21"/>
    </location>
</feature>
<dbReference type="CDD" id="cd20519">
    <property type="entry name" value="CYCLIN_CCNE_rpt1"/>
    <property type="match status" value="1"/>
</dbReference>
<feature type="region of interest" description="Disordered" evidence="9">
    <location>
        <begin position="412"/>
        <end position="434"/>
    </location>
</feature>
<evidence type="ECO:0000259" key="11">
    <source>
        <dbReference type="SMART" id="SM01332"/>
    </source>
</evidence>